<dbReference type="GO" id="GO:0016780">
    <property type="term" value="F:phosphotransferase activity, for other substituted phosphate groups"/>
    <property type="evidence" value="ECO:0007669"/>
    <property type="project" value="InterPro"/>
</dbReference>
<feature type="non-terminal residue" evidence="7">
    <location>
        <position position="381"/>
    </location>
</feature>
<reference evidence="7" key="1">
    <citation type="submission" date="2015-04" db="EMBL/GenBank/DDBJ databases">
        <title>The genome sequence of the plant pathogenic Rhizarian Plasmodiophora brassicae reveals insights in its biotrophic life cycle and the origin of chitin synthesis.</title>
        <authorList>
            <person name="Schwelm A."/>
            <person name="Fogelqvist J."/>
            <person name="Knaust A."/>
            <person name="Julke S."/>
            <person name="Lilja T."/>
            <person name="Dhandapani V."/>
            <person name="Bonilla-Rosso G."/>
            <person name="Karlsson M."/>
            <person name="Shevchenko A."/>
            <person name="Choi S.R."/>
            <person name="Kim H.G."/>
            <person name="Park J.Y."/>
            <person name="Lim Y.P."/>
            <person name="Ludwig-Muller J."/>
            <person name="Dixelius C."/>
        </authorList>
    </citation>
    <scope>NUCLEOTIDE SEQUENCE</scope>
    <source>
        <tissue evidence="7">Potato root galls</tissue>
    </source>
</reference>
<dbReference type="PROSITE" id="PS00379">
    <property type="entry name" value="CDP_ALCOHOL_P_TRANSF"/>
    <property type="match status" value="1"/>
</dbReference>
<feature type="transmembrane region" description="Helical" evidence="6">
    <location>
        <begin position="180"/>
        <end position="204"/>
    </location>
</feature>
<dbReference type="GO" id="GO:0008654">
    <property type="term" value="P:phospholipid biosynthetic process"/>
    <property type="evidence" value="ECO:0007669"/>
    <property type="project" value="InterPro"/>
</dbReference>
<dbReference type="AlphaFoldDB" id="A0A0H5R105"/>
<organism evidence="7">
    <name type="scientific">Spongospora subterranea</name>
    <dbReference type="NCBI Taxonomy" id="70186"/>
    <lineage>
        <taxon>Eukaryota</taxon>
        <taxon>Sar</taxon>
        <taxon>Rhizaria</taxon>
        <taxon>Endomyxa</taxon>
        <taxon>Phytomyxea</taxon>
        <taxon>Plasmodiophorida</taxon>
        <taxon>Plasmodiophoridae</taxon>
        <taxon>Spongospora</taxon>
    </lineage>
</organism>
<dbReference type="PANTHER" id="PTHR10414:SF37">
    <property type="entry name" value="BB IN A BOXCAR, ISOFORM C"/>
    <property type="match status" value="1"/>
</dbReference>
<feature type="transmembrane region" description="Helical" evidence="6">
    <location>
        <begin position="142"/>
        <end position="160"/>
    </location>
</feature>
<keyword evidence="6" id="KW-1133">Transmembrane helix</keyword>
<dbReference type="GO" id="GO:0016020">
    <property type="term" value="C:membrane"/>
    <property type="evidence" value="ECO:0007669"/>
    <property type="project" value="UniProtKB-SubCell"/>
</dbReference>
<feature type="transmembrane region" description="Helical" evidence="6">
    <location>
        <begin position="320"/>
        <end position="338"/>
    </location>
</feature>
<dbReference type="InterPro" id="IPR000462">
    <property type="entry name" value="CDP-OH_P_trans"/>
</dbReference>
<dbReference type="PANTHER" id="PTHR10414">
    <property type="entry name" value="ETHANOLAMINEPHOSPHOTRANSFERASE"/>
    <property type="match status" value="1"/>
</dbReference>
<proteinExistence type="inferred from homology"/>
<name>A0A0H5R105_9EUKA</name>
<evidence type="ECO:0000256" key="3">
    <source>
        <dbReference type="ARBA" id="ARBA00022679"/>
    </source>
</evidence>
<evidence type="ECO:0000256" key="4">
    <source>
        <dbReference type="ARBA" id="ARBA00023136"/>
    </source>
</evidence>
<sequence>MGFYVTRDTGRSMMTYQYHGEDRSLLYKYIFNPLVAELVTVVPEWIAPNVITVAGLLMLIIASTITYLHSPHLTSNLPDSVNKLCALSLFIYQTLDNLDGKQARKTGNSSPLGLLMDHGVDALAVTISTLMLGAVFQFGATWALHALWILAMIPFAFATWEEYYTNSLILGIVNGPSDGLTVAMVFCLLPVFFGPEFWSAPISIESYGSPMLAYISALPRNRLILAMLVIAVIPTISMNINNVVKCRTSQKKSLSVPFATLGPFLILVVASVVWLVYSPSQIFVSNPRWCLYTLGFVFGNIACKLMFAHVGNHKYRVRRYSLIPLVIAAVNSVSGALINEIALTAMTLCTAIVCWLHFAVVASWEVSRLLGIRVFLVKPSD</sequence>
<evidence type="ECO:0000256" key="1">
    <source>
        <dbReference type="ARBA" id="ARBA00004370"/>
    </source>
</evidence>
<feature type="transmembrane region" description="Helical" evidence="6">
    <location>
        <begin position="344"/>
        <end position="364"/>
    </location>
</feature>
<dbReference type="InterPro" id="IPR014472">
    <property type="entry name" value="CHOPT"/>
</dbReference>
<accession>A0A0H5R105</accession>
<dbReference type="Pfam" id="PF01066">
    <property type="entry name" value="CDP-OH_P_transf"/>
    <property type="match status" value="1"/>
</dbReference>
<evidence type="ECO:0000256" key="2">
    <source>
        <dbReference type="ARBA" id="ARBA00010441"/>
    </source>
</evidence>
<feature type="transmembrane region" description="Helical" evidence="6">
    <location>
        <begin position="224"/>
        <end position="244"/>
    </location>
</feature>
<comment type="subcellular location">
    <subcellularLocation>
        <location evidence="1">Membrane</location>
    </subcellularLocation>
</comment>
<evidence type="ECO:0000256" key="6">
    <source>
        <dbReference type="SAM" id="Phobius"/>
    </source>
</evidence>
<feature type="transmembrane region" description="Helical" evidence="6">
    <location>
        <begin position="256"/>
        <end position="277"/>
    </location>
</feature>
<protein>
    <submittedName>
        <fullName evidence="7">Uncharacterized protein</fullName>
    </submittedName>
</protein>
<feature type="transmembrane region" description="Helical" evidence="6">
    <location>
        <begin position="289"/>
        <end position="308"/>
    </location>
</feature>
<keyword evidence="6" id="KW-0812">Transmembrane</keyword>
<dbReference type="InterPro" id="IPR043130">
    <property type="entry name" value="CDP-OH_PTrfase_TM_dom"/>
</dbReference>
<evidence type="ECO:0000256" key="5">
    <source>
        <dbReference type="RuleBase" id="RU003750"/>
    </source>
</evidence>
<keyword evidence="3 5" id="KW-0808">Transferase</keyword>
<dbReference type="InterPro" id="IPR048254">
    <property type="entry name" value="CDP_ALCOHOL_P_TRANSF_CS"/>
</dbReference>
<comment type="similarity">
    <text evidence="2 5">Belongs to the CDP-alcohol phosphatidyltransferase class-I family.</text>
</comment>
<dbReference type="Gene3D" id="1.20.120.1760">
    <property type="match status" value="1"/>
</dbReference>
<feature type="transmembrane region" description="Helical" evidence="6">
    <location>
        <begin position="45"/>
        <end position="68"/>
    </location>
</feature>
<keyword evidence="4 6" id="KW-0472">Membrane</keyword>
<dbReference type="PIRSF" id="PIRSF015665">
    <property type="entry name" value="CHOPT"/>
    <property type="match status" value="1"/>
</dbReference>
<dbReference type="EMBL" id="HACM01007456">
    <property type="protein sequence ID" value="CRZ07898.1"/>
    <property type="molecule type" value="Transcribed_RNA"/>
</dbReference>
<evidence type="ECO:0000313" key="7">
    <source>
        <dbReference type="EMBL" id="CRZ07898.1"/>
    </source>
</evidence>